<dbReference type="InterPro" id="IPR018052">
    <property type="entry name" value="Ald1_epimerase_CS"/>
</dbReference>
<dbReference type="UniPathway" id="UPA00242"/>
<comment type="similarity">
    <text evidence="3 8">Belongs to the aldose epimerase family.</text>
</comment>
<organism evidence="12 13">
    <name type="scientific">Butyrivibrio hungatei</name>
    <dbReference type="NCBI Taxonomy" id="185008"/>
    <lineage>
        <taxon>Bacteria</taxon>
        <taxon>Bacillati</taxon>
        <taxon>Bacillota</taxon>
        <taxon>Clostridia</taxon>
        <taxon>Lachnospirales</taxon>
        <taxon>Lachnospiraceae</taxon>
        <taxon>Butyrivibrio</taxon>
    </lineage>
</organism>
<dbReference type="EMBL" id="CP017831">
    <property type="protein sequence ID" value="AOZ97586.1"/>
    <property type="molecule type" value="Genomic_DNA"/>
</dbReference>
<evidence type="ECO:0000313" key="12">
    <source>
        <dbReference type="EMBL" id="AOZ97586.1"/>
    </source>
</evidence>
<evidence type="ECO:0000256" key="6">
    <source>
        <dbReference type="ARBA" id="ARBA00023235"/>
    </source>
</evidence>
<dbReference type="InterPro" id="IPR047215">
    <property type="entry name" value="Galactose_mutarotase-like"/>
</dbReference>
<feature type="active site" description="Proton acceptor" evidence="9">
    <location>
        <position position="314"/>
    </location>
</feature>
<evidence type="ECO:0000256" key="5">
    <source>
        <dbReference type="ARBA" id="ARBA00014165"/>
    </source>
</evidence>
<dbReference type="AlphaFoldDB" id="A0A1D9P4Q0"/>
<dbReference type="InterPro" id="IPR011013">
    <property type="entry name" value="Gal_mutarotase_sf_dom"/>
</dbReference>
<dbReference type="Gene3D" id="2.70.98.10">
    <property type="match status" value="1"/>
</dbReference>
<feature type="active site" description="Proton donor" evidence="9">
    <location>
        <position position="177"/>
    </location>
</feature>
<evidence type="ECO:0000256" key="4">
    <source>
        <dbReference type="ARBA" id="ARBA00013185"/>
    </source>
</evidence>
<dbReference type="Proteomes" id="UP000179284">
    <property type="component" value="Chromosome I"/>
</dbReference>
<dbReference type="GO" id="GO:0004034">
    <property type="term" value="F:aldose 1-epimerase activity"/>
    <property type="evidence" value="ECO:0007669"/>
    <property type="project" value="UniProtKB-EC"/>
</dbReference>
<evidence type="ECO:0000256" key="8">
    <source>
        <dbReference type="PIRNR" id="PIRNR005096"/>
    </source>
</evidence>
<evidence type="ECO:0000256" key="7">
    <source>
        <dbReference type="ARBA" id="ARBA00023277"/>
    </source>
</evidence>
<dbReference type="InterPro" id="IPR015443">
    <property type="entry name" value="Aldose_1-epimerase"/>
</dbReference>
<reference evidence="13" key="1">
    <citation type="submission" date="2016-10" db="EMBL/GenBank/DDBJ databases">
        <title>The complete genome sequence of the rumen bacterium Butyrivibrio hungatei MB2003.</title>
        <authorList>
            <person name="Palevich N."/>
            <person name="Kelly W.J."/>
            <person name="Leahy S.C."/>
            <person name="Altermann E."/>
            <person name="Rakonjac J."/>
            <person name="Attwood G.T."/>
        </authorList>
    </citation>
    <scope>NUCLEOTIDE SEQUENCE [LARGE SCALE GENOMIC DNA]</scope>
    <source>
        <strain evidence="13">MB2003</strain>
    </source>
</reference>
<comment type="catalytic activity">
    <reaction evidence="1 8">
        <text>alpha-D-glucose = beta-D-glucose</text>
        <dbReference type="Rhea" id="RHEA:10264"/>
        <dbReference type="ChEBI" id="CHEBI:15903"/>
        <dbReference type="ChEBI" id="CHEBI:17925"/>
        <dbReference type="EC" id="5.1.3.3"/>
    </reaction>
</comment>
<keyword evidence="13" id="KW-1185">Reference proteome</keyword>
<dbReference type="PROSITE" id="PS00545">
    <property type="entry name" value="ALDOSE_1_EPIMERASE"/>
    <property type="match status" value="1"/>
</dbReference>
<feature type="binding site" evidence="11">
    <location>
        <begin position="80"/>
        <end position="81"/>
    </location>
    <ligand>
        <name>beta-D-galactose</name>
        <dbReference type="ChEBI" id="CHEBI:27667"/>
    </ligand>
</feature>
<dbReference type="GO" id="GO:0033499">
    <property type="term" value="P:galactose catabolic process via UDP-galactose, Leloir pathway"/>
    <property type="evidence" value="ECO:0007669"/>
    <property type="project" value="TreeGrafter"/>
</dbReference>
<evidence type="ECO:0000256" key="3">
    <source>
        <dbReference type="ARBA" id="ARBA00006206"/>
    </source>
</evidence>
<dbReference type="NCBIfam" id="NF008277">
    <property type="entry name" value="PRK11055.1"/>
    <property type="match status" value="1"/>
</dbReference>
<dbReference type="PANTHER" id="PTHR10091">
    <property type="entry name" value="ALDOSE-1-EPIMERASE"/>
    <property type="match status" value="1"/>
</dbReference>
<evidence type="ECO:0000313" key="13">
    <source>
        <dbReference type="Proteomes" id="UP000179284"/>
    </source>
</evidence>
<evidence type="ECO:0000256" key="9">
    <source>
        <dbReference type="PIRSR" id="PIRSR005096-1"/>
    </source>
</evidence>
<dbReference type="KEGG" id="bhu:bhn_I2554"/>
<gene>
    <name evidence="12" type="ORF">bhn_I2554</name>
</gene>
<keyword evidence="6 8" id="KW-0413">Isomerase</keyword>
<dbReference type="PANTHER" id="PTHR10091:SF0">
    <property type="entry name" value="GALACTOSE MUTAROTASE"/>
    <property type="match status" value="1"/>
</dbReference>
<dbReference type="GO" id="GO:0006006">
    <property type="term" value="P:glucose metabolic process"/>
    <property type="evidence" value="ECO:0007669"/>
    <property type="project" value="TreeGrafter"/>
</dbReference>
<evidence type="ECO:0000256" key="11">
    <source>
        <dbReference type="PIRSR" id="PIRSR005096-3"/>
    </source>
</evidence>
<dbReference type="Pfam" id="PF01263">
    <property type="entry name" value="Aldose_epim"/>
    <property type="match status" value="1"/>
</dbReference>
<evidence type="ECO:0000256" key="10">
    <source>
        <dbReference type="PIRSR" id="PIRSR005096-2"/>
    </source>
</evidence>
<accession>A0A1D9P4Q0</accession>
<feature type="binding site" evidence="11">
    <location>
        <begin position="177"/>
        <end position="179"/>
    </location>
    <ligand>
        <name>beta-D-galactose</name>
        <dbReference type="ChEBI" id="CHEBI:27667"/>
    </ligand>
</feature>
<protein>
    <recommendedName>
        <fullName evidence="5 8">Aldose 1-epimerase</fullName>
        <ecNumber evidence="4 8">5.1.3.3</ecNumber>
    </recommendedName>
</protein>
<keyword evidence="7 8" id="KW-0119">Carbohydrate metabolism</keyword>
<dbReference type="SUPFAM" id="SSF74650">
    <property type="entry name" value="Galactose mutarotase-like"/>
    <property type="match status" value="1"/>
</dbReference>
<comment type="pathway">
    <text evidence="2 8">Carbohydrate metabolism; hexose metabolism.</text>
</comment>
<dbReference type="InterPro" id="IPR008183">
    <property type="entry name" value="Aldose_1/G6P_1-epimerase"/>
</dbReference>
<feature type="binding site" evidence="10">
    <location>
        <position position="250"/>
    </location>
    <ligand>
        <name>beta-D-galactose</name>
        <dbReference type="ChEBI" id="CHEBI:27667"/>
    </ligand>
</feature>
<sequence length="349" mass="38012">MAVKKEAFGQNSNGVPVYAYHISNNAGMEVVVLNFGCIIKNIFVPDKNGNKVDVNLGFDDIKGYEVNSCFLGATVGPTANRIANAKYKIDDREFILPVNDGPNNLHTDMANGFHKRIWDAEEGDNCVKFTLKSADGDLGFSGNRVFEVTFTVTEANELKLHYHATSDAKTLINMTNHAYFNLSGHNSGSILDHKLVLNSTKFTPVIDSAAIPTGEIASVVGTPFDFTSEKTIGQDINADDQQLKYVGGYDHNYCIDGADGTMKVFATATSPVTGISMKCSTDLPGFQLYVGNFLAAENAKGGATYKAREGFCLETQVYPNSINQAGFPDCVYGPERDYDNTTIYQFSNK</sequence>
<dbReference type="EC" id="5.1.3.3" evidence="4 8"/>
<name>A0A1D9P4Q0_9FIRM</name>
<dbReference type="GO" id="GO:0030246">
    <property type="term" value="F:carbohydrate binding"/>
    <property type="evidence" value="ECO:0007669"/>
    <property type="project" value="InterPro"/>
</dbReference>
<evidence type="ECO:0000256" key="1">
    <source>
        <dbReference type="ARBA" id="ARBA00001614"/>
    </source>
</evidence>
<dbReference type="RefSeq" id="WP_071177172.1">
    <property type="nucleotide sequence ID" value="NZ_CP017831.1"/>
</dbReference>
<dbReference type="OrthoDB" id="9779408at2"/>
<dbReference type="InterPro" id="IPR014718">
    <property type="entry name" value="GH-type_carb-bd"/>
</dbReference>
<proteinExistence type="inferred from homology"/>
<dbReference type="PIRSF" id="PIRSF005096">
    <property type="entry name" value="GALM"/>
    <property type="match status" value="1"/>
</dbReference>
<dbReference type="CDD" id="cd09019">
    <property type="entry name" value="galactose_mutarotase_like"/>
    <property type="match status" value="1"/>
</dbReference>
<evidence type="ECO:0000256" key="2">
    <source>
        <dbReference type="ARBA" id="ARBA00005028"/>
    </source>
</evidence>